<dbReference type="GO" id="GO:0005886">
    <property type="term" value="C:plasma membrane"/>
    <property type="evidence" value="ECO:0007669"/>
    <property type="project" value="UniProtKB-SubCell"/>
</dbReference>
<keyword evidence="4" id="KW-1003">Cell membrane</keyword>
<dbReference type="CDD" id="cd00075">
    <property type="entry name" value="HATPase"/>
    <property type="match status" value="1"/>
</dbReference>
<dbReference type="SUPFAM" id="SSF47384">
    <property type="entry name" value="Homodimeric domain of signal transducing histidine kinase"/>
    <property type="match status" value="1"/>
</dbReference>
<dbReference type="PROSITE" id="PS50109">
    <property type="entry name" value="HIS_KIN"/>
    <property type="match status" value="1"/>
</dbReference>
<evidence type="ECO:0000256" key="9">
    <source>
        <dbReference type="ARBA" id="ARBA00022777"/>
    </source>
</evidence>
<dbReference type="SMART" id="SM00388">
    <property type="entry name" value="HisKA"/>
    <property type="match status" value="1"/>
</dbReference>
<evidence type="ECO:0000256" key="4">
    <source>
        <dbReference type="ARBA" id="ARBA00022475"/>
    </source>
</evidence>
<dbReference type="Gene3D" id="1.10.287.130">
    <property type="match status" value="1"/>
</dbReference>
<accession>A0A413RVG4</accession>
<dbReference type="SMART" id="SM00304">
    <property type="entry name" value="HAMP"/>
    <property type="match status" value="1"/>
</dbReference>
<feature type="domain" description="Histidine kinase" evidence="15">
    <location>
        <begin position="257"/>
        <end position="467"/>
    </location>
</feature>
<dbReference type="GO" id="GO:0005524">
    <property type="term" value="F:ATP binding"/>
    <property type="evidence" value="ECO:0007669"/>
    <property type="project" value="UniProtKB-KW"/>
</dbReference>
<dbReference type="AlphaFoldDB" id="A0A413RVG4"/>
<dbReference type="Gene3D" id="3.30.565.10">
    <property type="entry name" value="Histidine kinase-like ATPase, C-terminal domain"/>
    <property type="match status" value="1"/>
</dbReference>
<dbReference type="InterPro" id="IPR004358">
    <property type="entry name" value="Sig_transdc_His_kin-like_C"/>
</dbReference>
<dbReference type="EC" id="2.7.13.3" evidence="3"/>
<dbReference type="PANTHER" id="PTHR45528">
    <property type="entry name" value="SENSOR HISTIDINE KINASE CPXA"/>
    <property type="match status" value="1"/>
</dbReference>
<keyword evidence="8" id="KW-0547">Nucleotide-binding</keyword>
<keyword evidence="10" id="KW-0067">ATP-binding</keyword>
<keyword evidence="12" id="KW-0902">Two-component regulatory system</keyword>
<evidence type="ECO:0000256" key="3">
    <source>
        <dbReference type="ARBA" id="ARBA00012438"/>
    </source>
</evidence>
<dbReference type="EMBL" id="QSFO01000016">
    <property type="protein sequence ID" value="RHA52335.1"/>
    <property type="molecule type" value="Genomic_DNA"/>
</dbReference>
<dbReference type="InterPro" id="IPR050398">
    <property type="entry name" value="HssS/ArlS-like"/>
</dbReference>
<dbReference type="Proteomes" id="UP000284598">
    <property type="component" value="Unassembled WGS sequence"/>
</dbReference>
<evidence type="ECO:0000256" key="6">
    <source>
        <dbReference type="ARBA" id="ARBA00022679"/>
    </source>
</evidence>
<keyword evidence="7 14" id="KW-0812">Transmembrane</keyword>
<gene>
    <name evidence="17" type="ORF">DW929_11245</name>
</gene>
<evidence type="ECO:0000259" key="15">
    <source>
        <dbReference type="PROSITE" id="PS50109"/>
    </source>
</evidence>
<keyword evidence="13 14" id="KW-0472">Membrane</keyword>
<feature type="domain" description="HAMP" evidence="16">
    <location>
        <begin position="190"/>
        <end position="242"/>
    </location>
</feature>
<dbReference type="InterPro" id="IPR003594">
    <property type="entry name" value="HATPase_dom"/>
</dbReference>
<dbReference type="GO" id="GO:0000155">
    <property type="term" value="F:phosphorelay sensor kinase activity"/>
    <property type="evidence" value="ECO:0007669"/>
    <property type="project" value="InterPro"/>
</dbReference>
<evidence type="ECO:0000256" key="1">
    <source>
        <dbReference type="ARBA" id="ARBA00000085"/>
    </source>
</evidence>
<dbReference type="CDD" id="cd00082">
    <property type="entry name" value="HisKA"/>
    <property type="match status" value="1"/>
</dbReference>
<evidence type="ECO:0000256" key="11">
    <source>
        <dbReference type="ARBA" id="ARBA00022989"/>
    </source>
</evidence>
<comment type="catalytic activity">
    <reaction evidence="1">
        <text>ATP + protein L-histidine = ADP + protein N-phospho-L-histidine.</text>
        <dbReference type="EC" id="2.7.13.3"/>
    </reaction>
</comment>
<evidence type="ECO:0000256" key="14">
    <source>
        <dbReference type="SAM" id="Phobius"/>
    </source>
</evidence>
<dbReference type="InterPro" id="IPR036097">
    <property type="entry name" value="HisK_dim/P_sf"/>
</dbReference>
<keyword evidence="5" id="KW-0597">Phosphoprotein</keyword>
<evidence type="ECO:0000313" key="17">
    <source>
        <dbReference type="EMBL" id="RHA52335.1"/>
    </source>
</evidence>
<dbReference type="SUPFAM" id="SSF158472">
    <property type="entry name" value="HAMP domain-like"/>
    <property type="match status" value="1"/>
</dbReference>
<dbReference type="InterPro" id="IPR003660">
    <property type="entry name" value="HAMP_dom"/>
</dbReference>
<evidence type="ECO:0000256" key="10">
    <source>
        <dbReference type="ARBA" id="ARBA00022840"/>
    </source>
</evidence>
<dbReference type="Pfam" id="PF02518">
    <property type="entry name" value="HATPase_c"/>
    <property type="match status" value="1"/>
</dbReference>
<dbReference type="SMART" id="SM00387">
    <property type="entry name" value="HATPase_c"/>
    <property type="match status" value="1"/>
</dbReference>
<proteinExistence type="predicted"/>
<dbReference type="InterPro" id="IPR036890">
    <property type="entry name" value="HATPase_C_sf"/>
</dbReference>
<evidence type="ECO:0000259" key="16">
    <source>
        <dbReference type="PROSITE" id="PS50885"/>
    </source>
</evidence>
<dbReference type="PANTHER" id="PTHR45528:SF1">
    <property type="entry name" value="SENSOR HISTIDINE KINASE CPXA"/>
    <property type="match status" value="1"/>
</dbReference>
<evidence type="ECO:0000313" key="18">
    <source>
        <dbReference type="Proteomes" id="UP000284598"/>
    </source>
</evidence>
<dbReference type="Gene3D" id="6.10.340.10">
    <property type="match status" value="1"/>
</dbReference>
<keyword evidence="9 17" id="KW-0418">Kinase</keyword>
<comment type="subcellular location">
    <subcellularLocation>
        <location evidence="2">Cell membrane</location>
        <topology evidence="2">Multi-pass membrane protein</topology>
    </subcellularLocation>
</comment>
<reference evidence="17 18" key="1">
    <citation type="submission" date="2018-08" db="EMBL/GenBank/DDBJ databases">
        <title>A genome reference for cultivated species of the human gut microbiota.</title>
        <authorList>
            <person name="Zou Y."/>
            <person name="Xue W."/>
            <person name="Luo G."/>
        </authorList>
    </citation>
    <scope>NUCLEOTIDE SEQUENCE [LARGE SCALE GENOMIC DNA]</scope>
    <source>
        <strain evidence="17 18">AM43-2</strain>
    </source>
</reference>
<dbReference type="CDD" id="cd06225">
    <property type="entry name" value="HAMP"/>
    <property type="match status" value="1"/>
</dbReference>
<evidence type="ECO:0000256" key="12">
    <source>
        <dbReference type="ARBA" id="ARBA00023012"/>
    </source>
</evidence>
<organism evidence="17 18">
    <name type="scientific">Eubacterium ventriosum</name>
    <dbReference type="NCBI Taxonomy" id="39496"/>
    <lineage>
        <taxon>Bacteria</taxon>
        <taxon>Bacillati</taxon>
        <taxon>Bacillota</taxon>
        <taxon>Clostridia</taxon>
        <taxon>Eubacteriales</taxon>
        <taxon>Eubacteriaceae</taxon>
        <taxon>Eubacterium</taxon>
    </lineage>
</organism>
<dbReference type="PROSITE" id="PS50885">
    <property type="entry name" value="HAMP"/>
    <property type="match status" value="1"/>
</dbReference>
<keyword evidence="6" id="KW-0808">Transferase</keyword>
<evidence type="ECO:0000256" key="13">
    <source>
        <dbReference type="ARBA" id="ARBA00023136"/>
    </source>
</evidence>
<feature type="transmembrane region" description="Helical" evidence="14">
    <location>
        <begin position="7"/>
        <end position="31"/>
    </location>
</feature>
<comment type="caution">
    <text evidence="17">The sequence shown here is derived from an EMBL/GenBank/DDBJ whole genome shotgun (WGS) entry which is preliminary data.</text>
</comment>
<name>A0A413RVG4_9FIRM</name>
<dbReference type="PRINTS" id="PR00344">
    <property type="entry name" value="BCTRLSENSOR"/>
</dbReference>
<dbReference type="InterPro" id="IPR005467">
    <property type="entry name" value="His_kinase_dom"/>
</dbReference>
<feature type="transmembrane region" description="Helical" evidence="14">
    <location>
        <begin position="168"/>
        <end position="189"/>
    </location>
</feature>
<dbReference type="SUPFAM" id="SSF55874">
    <property type="entry name" value="ATPase domain of HSP90 chaperone/DNA topoisomerase II/histidine kinase"/>
    <property type="match status" value="1"/>
</dbReference>
<protein>
    <recommendedName>
        <fullName evidence="3">histidine kinase</fullName>
        <ecNumber evidence="3">2.7.13.3</ecNumber>
    </recommendedName>
</protein>
<dbReference type="RefSeq" id="WP_118025780.1">
    <property type="nucleotide sequence ID" value="NZ_JBGKIA010000003.1"/>
</dbReference>
<evidence type="ECO:0000256" key="8">
    <source>
        <dbReference type="ARBA" id="ARBA00022741"/>
    </source>
</evidence>
<sequence>MKLKTRIICISSVAFLVAMLLAELVMGMYVYRNNKDEAVFNGYKYSYEVADKVRKNIPSVNDGTIYESYIDYFTKKNENDLFIFVNVDSNDREKVYNATNIEYKQISKLKYKEYVNNTLNQKDEISYVDFNKGSGKYLVYQVDINKQTTLYIIRDITYLKNQMIKLSIIMISATVFIAIAVISVLWVLLGKAFKPLNELNETALTMSEGKYDNRVNIGSKDEVGQLGESFNKMAEAVENRTKSLQESEEKKTIFMGNLTHELKTPMTAISGYAQTLLMAKVGEEDRKEALMYIVDECERLERLSKKMMELLDISNDQKIQWEQISAKELFEKVSKSCKSILERKNMTLETEEHGEVFVADIDLMSDVIINLVDNGVKASSQGQKIILRANKSAIEIQDFGIGIPLEEQRKILEPFYMVDKSRSRKNGGAGLGLALVSVIAEKYNIKLEIESQPGKGSKFILIFNDAV</sequence>
<keyword evidence="11 14" id="KW-1133">Transmembrane helix</keyword>
<dbReference type="Pfam" id="PF00672">
    <property type="entry name" value="HAMP"/>
    <property type="match status" value="1"/>
</dbReference>
<evidence type="ECO:0000256" key="7">
    <source>
        <dbReference type="ARBA" id="ARBA00022692"/>
    </source>
</evidence>
<evidence type="ECO:0000256" key="2">
    <source>
        <dbReference type="ARBA" id="ARBA00004651"/>
    </source>
</evidence>
<evidence type="ECO:0000256" key="5">
    <source>
        <dbReference type="ARBA" id="ARBA00022553"/>
    </source>
</evidence>
<dbReference type="InterPro" id="IPR003661">
    <property type="entry name" value="HisK_dim/P_dom"/>
</dbReference>
<dbReference type="Pfam" id="PF00512">
    <property type="entry name" value="HisKA"/>
    <property type="match status" value="1"/>
</dbReference>